<dbReference type="InterPro" id="IPR006876">
    <property type="entry name" value="LMBR1-like_membr_prot"/>
</dbReference>
<feature type="compositionally biased region" description="Polar residues" evidence="6">
    <location>
        <begin position="670"/>
        <end position="685"/>
    </location>
</feature>
<feature type="transmembrane region" description="Helical" evidence="7">
    <location>
        <begin position="32"/>
        <end position="54"/>
    </location>
</feature>
<keyword evidence="3 7" id="KW-0812">Transmembrane</keyword>
<dbReference type="GO" id="GO:0016020">
    <property type="term" value="C:membrane"/>
    <property type="evidence" value="ECO:0007669"/>
    <property type="project" value="UniProtKB-SubCell"/>
</dbReference>
<feature type="region of interest" description="Disordered" evidence="6">
    <location>
        <begin position="662"/>
        <end position="800"/>
    </location>
</feature>
<feature type="transmembrane region" description="Helical" evidence="7">
    <location>
        <begin position="491"/>
        <end position="508"/>
    </location>
</feature>
<feature type="transmembrane region" description="Helical" evidence="7">
    <location>
        <begin position="354"/>
        <end position="372"/>
    </location>
</feature>
<gene>
    <name evidence="8" type="ORF">BCR36DRAFT_348779</name>
</gene>
<keyword evidence="5 7" id="KW-0472">Membrane</keyword>
<protein>
    <submittedName>
        <fullName evidence="8">LMBR1-domain-containing protein</fullName>
    </submittedName>
</protein>
<dbReference type="AlphaFoldDB" id="A0A1Y1VDX3"/>
<sequence>MAYTLLIVGLCLVFAMVISIVNYYGNRKTSPWYLRLSVIIGLFFPFSIVLVLPLDITSSIYRDLTDEEKLNTNPPIGYQSEEFFIVFWNITYWISYALTWLFFPLISGYILSGYFTPIKKFKDSIYQNILFYGISGGIGIIFVIYIAVSRQMTRKALLGFLMAMSNAWGLLLCIVFMGYGLVDVPRRLWRKSDLSWINNYYLFKAQAYKESTLEASENLQNVKKDIFKISNEISSQNPLRIYADKLIELCPISQNIDNNGFYNDDLNSPFDNANITLKHLATLNYELKKALLINNRCQEQYDELVKKAIRVQDIVEFKDNPNRIIEASFISTSNSRIFNFNIKAWWWYFKLRRYLYVFCSIILAFLSISIIWSEVTYPVAEANISLISFYLKYSKYISYIFFELVIIILLLYMSVCTYTSLFRLQLFKYYCLFPNHHTDDNSLIFCASYLCRLIYPLCYNFLNLTNNSQSAFSKIMGKIDLVPLLGKEFNGYVPILMIVFTLITFFNIHGKVLKHFGVDKHFGIDHFSIEDEDDITDIQDGRLLIDQARRRIERQNVHYTLYSSTDYRNPLSSRDISNTNRVAINNYSYSNNNNTSFTSNSNRKQSNNFPQSESPSNNQNSAFDYPFHFKSQNTAYAAPSSTEFNQRIGSYTSNSNSTLYSPSVGGGHYNQDTQQPYAHSTASHSTHNKKKKDKKSIFSKDPFLKHTSTSSTNDKPKKKFGFSINTNPQIFYNPYPPVDSSKNTSNTPTSSASHFSNYSQGHSSNVASPSSTNSSRKFGHHLTSGHLTTPTFTTPSTGVKSKKRMFGVNYKLNG</sequence>
<feature type="compositionally biased region" description="Low complexity" evidence="6">
    <location>
        <begin position="740"/>
        <end position="753"/>
    </location>
</feature>
<organism evidence="8 9">
    <name type="scientific">Piromyces finnis</name>
    <dbReference type="NCBI Taxonomy" id="1754191"/>
    <lineage>
        <taxon>Eukaryota</taxon>
        <taxon>Fungi</taxon>
        <taxon>Fungi incertae sedis</taxon>
        <taxon>Chytridiomycota</taxon>
        <taxon>Chytridiomycota incertae sedis</taxon>
        <taxon>Neocallimastigomycetes</taxon>
        <taxon>Neocallimastigales</taxon>
        <taxon>Neocallimastigaceae</taxon>
        <taxon>Piromyces</taxon>
    </lineage>
</organism>
<evidence type="ECO:0000313" key="9">
    <source>
        <dbReference type="Proteomes" id="UP000193719"/>
    </source>
</evidence>
<dbReference type="Proteomes" id="UP000193719">
    <property type="component" value="Unassembled WGS sequence"/>
</dbReference>
<keyword evidence="4 7" id="KW-1133">Transmembrane helix</keyword>
<evidence type="ECO:0000256" key="3">
    <source>
        <dbReference type="ARBA" id="ARBA00022692"/>
    </source>
</evidence>
<keyword evidence="9" id="KW-1185">Reference proteome</keyword>
<dbReference type="InterPro" id="IPR051584">
    <property type="entry name" value="GPCR-associated_LMBR1"/>
</dbReference>
<reference evidence="8 9" key="2">
    <citation type="submission" date="2016-08" db="EMBL/GenBank/DDBJ databases">
        <title>Pervasive Adenine N6-methylation of Active Genes in Fungi.</title>
        <authorList>
            <consortium name="DOE Joint Genome Institute"/>
            <person name="Mondo S.J."/>
            <person name="Dannebaum R.O."/>
            <person name="Kuo R.C."/>
            <person name="Labutti K."/>
            <person name="Haridas S."/>
            <person name="Kuo A."/>
            <person name="Salamov A."/>
            <person name="Ahrendt S.R."/>
            <person name="Lipzen A."/>
            <person name="Sullivan W."/>
            <person name="Andreopoulos W.B."/>
            <person name="Clum A."/>
            <person name="Lindquist E."/>
            <person name="Daum C."/>
            <person name="Ramamoorthy G.K."/>
            <person name="Gryganskyi A."/>
            <person name="Culley D."/>
            <person name="Magnuson J.K."/>
            <person name="James T.Y."/>
            <person name="O'Malley M.A."/>
            <person name="Stajich J.E."/>
            <person name="Spatafora J.W."/>
            <person name="Visel A."/>
            <person name="Grigoriev I.V."/>
        </authorList>
    </citation>
    <scope>NUCLEOTIDE SEQUENCE [LARGE SCALE GENOMIC DNA]</scope>
    <source>
        <strain evidence="9">finn</strain>
    </source>
</reference>
<dbReference type="STRING" id="1754191.A0A1Y1VDX3"/>
<evidence type="ECO:0000256" key="2">
    <source>
        <dbReference type="ARBA" id="ARBA00010487"/>
    </source>
</evidence>
<evidence type="ECO:0000256" key="7">
    <source>
        <dbReference type="SAM" id="Phobius"/>
    </source>
</evidence>
<dbReference type="OrthoDB" id="203099at2759"/>
<feature type="compositionally biased region" description="Basic and acidic residues" evidence="6">
    <location>
        <begin position="695"/>
        <end position="704"/>
    </location>
</feature>
<feature type="region of interest" description="Disordered" evidence="6">
    <location>
        <begin position="587"/>
        <end position="625"/>
    </location>
</feature>
<evidence type="ECO:0000256" key="4">
    <source>
        <dbReference type="ARBA" id="ARBA00022989"/>
    </source>
</evidence>
<feature type="transmembrane region" description="Helical" evidence="7">
    <location>
        <begin position="396"/>
        <end position="421"/>
    </location>
</feature>
<feature type="transmembrane region" description="Helical" evidence="7">
    <location>
        <begin position="6"/>
        <end position="25"/>
    </location>
</feature>
<feature type="transmembrane region" description="Helical" evidence="7">
    <location>
        <begin position="93"/>
        <end position="117"/>
    </location>
</feature>
<feature type="transmembrane region" description="Helical" evidence="7">
    <location>
        <begin position="129"/>
        <end position="148"/>
    </location>
</feature>
<dbReference type="PANTHER" id="PTHR21355">
    <property type="entry name" value="G-PROTEIN COUPLED RECEPTOR-ASSOCIATED PROTEIN LMBRD2"/>
    <property type="match status" value="1"/>
</dbReference>
<feature type="compositionally biased region" description="Low complexity" evidence="6">
    <location>
        <begin position="782"/>
        <end position="798"/>
    </location>
</feature>
<dbReference type="EMBL" id="MCFH01000012">
    <property type="protein sequence ID" value="ORX53806.1"/>
    <property type="molecule type" value="Genomic_DNA"/>
</dbReference>
<dbReference type="Pfam" id="PF04791">
    <property type="entry name" value="LMBR1"/>
    <property type="match status" value="1"/>
</dbReference>
<dbReference type="PANTHER" id="PTHR21355:SF0">
    <property type="entry name" value="G-PROTEIN COUPLED RECEPTOR-ASSOCIATED PROTEIN LMBRD2"/>
    <property type="match status" value="1"/>
</dbReference>
<comment type="caution">
    <text evidence="8">The sequence shown here is derived from an EMBL/GenBank/DDBJ whole genome shotgun (WGS) entry which is preliminary data.</text>
</comment>
<evidence type="ECO:0000256" key="1">
    <source>
        <dbReference type="ARBA" id="ARBA00004141"/>
    </source>
</evidence>
<comment type="subcellular location">
    <subcellularLocation>
        <location evidence="1">Membrane</location>
        <topology evidence="1">Multi-pass membrane protein</topology>
    </subcellularLocation>
</comment>
<feature type="compositionally biased region" description="Low complexity" evidence="6">
    <location>
        <begin position="587"/>
        <end position="621"/>
    </location>
</feature>
<reference evidence="8 9" key="1">
    <citation type="submission" date="2016-08" db="EMBL/GenBank/DDBJ databases">
        <title>Genomes of anaerobic fungi encode conserved fungal cellulosomes for biomass hydrolysis.</title>
        <authorList>
            <consortium name="DOE Joint Genome Institute"/>
            <person name="Haitjema C.H."/>
            <person name="Gilmore S.P."/>
            <person name="Henske J.K."/>
            <person name="Solomon K.V."/>
            <person name="De Groot R."/>
            <person name="Kuo A."/>
            <person name="Mondo S.J."/>
            <person name="Salamov A.A."/>
            <person name="Labutti K."/>
            <person name="Zhao Z."/>
            <person name="Chiniquy J."/>
            <person name="Barry K."/>
            <person name="Brewer H.M."/>
            <person name="Purvine S.O."/>
            <person name="Wright A.T."/>
            <person name="Boxma B."/>
            <person name="Van Alen T."/>
            <person name="Hackstein J.H."/>
            <person name="Baker S.E."/>
            <person name="Grigoriev I.V."/>
            <person name="O'Malley M.A."/>
        </authorList>
    </citation>
    <scope>NUCLEOTIDE SEQUENCE [LARGE SCALE GENOMIC DNA]</scope>
    <source>
        <strain evidence="9">finn</strain>
    </source>
</reference>
<feature type="compositionally biased region" description="Low complexity" evidence="6">
    <location>
        <begin position="763"/>
        <end position="775"/>
    </location>
</feature>
<evidence type="ECO:0000256" key="5">
    <source>
        <dbReference type="ARBA" id="ARBA00023136"/>
    </source>
</evidence>
<evidence type="ECO:0000256" key="6">
    <source>
        <dbReference type="SAM" id="MobiDB-lite"/>
    </source>
</evidence>
<name>A0A1Y1VDX3_9FUNG</name>
<accession>A0A1Y1VDX3</accession>
<feature type="transmembrane region" description="Helical" evidence="7">
    <location>
        <begin position="160"/>
        <end position="182"/>
    </location>
</feature>
<proteinExistence type="inferred from homology"/>
<comment type="similarity">
    <text evidence="2">Belongs to the LIMR family.</text>
</comment>
<evidence type="ECO:0000313" key="8">
    <source>
        <dbReference type="EMBL" id="ORX53806.1"/>
    </source>
</evidence>